<feature type="domain" description="Asparaginase/glutaminase C-terminal" evidence="5">
    <location>
        <begin position="210"/>
        <end position="324"/>
    </location>
</feature>
<dbReference type="Pfam" id="PF00710">
    <property type="entry name" value="Asparaginase"/>
    <property type="match status" value="1"/>
</dbReference>
<dbReference type="EMBL" id="CP032509">
    <property type="protein sequence ID" value="AZN71052.1"/>
    <property type="molecule type" value="Genomic_DNA"/>
</dbReference>
<dbReference type="SUPFAM" id="SSF53774">
    <property type="entry name" value="Glutaminase/Asparaginase"/>
    <property type="match status" value="1"/>
</dbReference>
<organism evidence="6 7">
    <name type="scientific">Georhizobium profundi</name>
    <dbReference type="NCBI Taxonomy" id="2341112"/>
    <lineage>
        <taxon>Bacteria</taxon>
        <taxon>Pseudomonadati</taxon>
        <taxon>Pseudomonadota</taxon>
        <taxon>Alphaproteobacteria</taxon>
        <taxon>Hyphomicrobiales</taxon>
        <taxon>Rhizobiaceae</taxon>
        <taxon>Georhizobium</taxon>
    </lineage>
</organism>
<dbReference type="CDD" id="cd08964">
    <property type="entry name" value="L-asparaginase_II"/>
    <property type="match status" value="1"/>
</dbReference>
<dbReference type="OrthoDB" id="9788068at2"/>
<dbReference type="KEGG" id="abaw:D5400_06965"/>
<proteinExistence type="inferred from homology"/>
<dbReference type="PIRSF" id="PIRSF500176">
    <property type="entry name" value="L_ASNase"/>
    <property type="match status" value="1"/>
</dbReference>
<feature type="domain" description="L-asparaginase N-terminal" evidence="4">
    <location>
        <begin position="3"/>
        <end position="189"/>
    </location>
</feature>
<sequence>MPRVTIIVLGGTITMVPQASGGIAPSVSGDDLVAAVPALVDVAEIDVVTPFLVPGASLTFAQMATVADMVTAAGANGADGVVVVQGTDTIDETSFLLDLACETGPDHPAIVVTGAMRGAAAPGADGHANLLAAVTVAAAPQAKSLGTLVALNDEVHAARYVQKSDTGLPSAFTAPGLGPIGTVTERTFRLRLLPVTSPRPTLPIAEAAPVAIVQTGLGDDGRLIDTIAGAGFQGAVIAAMGAGHVPAAIVERLDALARLMPVVLSTRVPGGAVFEDSYGFAGSEMDLIRRGLIPAGLLPPHKARLLLACLLGAGFATDEIETHFKAFA</sequence>
<evidence type="ECO:0000256" key="2">
    <source>
        <dbReference type="ARBA" id="ARBA00022801"/>
    </source>
</evidence>
<evidence type="ECO:0000256" key="3">
    <source>
        <dbReference type="PIRSR" id="PIRSR001220-1"/>
    </source>
</evidence>
<dbReference type="InterPro" id="IPR027473">
    <property type="entry name" value="L-asparaginase_C"/>
</dbReference>
<dbReference type="SFLD" id="SFLDS00057">
    <property type="entry name" value="Glutaminase/Asparaginase"/>
    <property type="match status" value="1"/>
</dbReference>
<protein>
    <submittedName>
        <fullName evidence="6">Asparaginase</fullName>
    </submittedName>
</protein>
<evidence type="ECO:0000259" key="4">
    <source>
        <dbReference type="Pfam" id="PF00710"/>
    </source>
</evidence>
<dbReference type="AlphaFoldDB" id="A0A3Q8XMY8"/>
<dbReference type="PRINTS" id="PR00139">
    <property type="entry name" value="ASNGLNASE"/>
</dbReference>
<gene>
    <name evidence="6" type="ORF">D5400_06965</name>
</gene>
<dbReference type="Pfam" id="PF17763">
    <property type="entry name" value="Asparaginase_C"/>
    <property type="match status" value="1"/>
</dbReference>
<dbReference type="GO" id="GO:0004067">
    <property type="term" value="F:asparaginase activity"/>
    <property type="evidence" value="ECO:0007669"/>
    <property type="project" value="UniProtKB-UniRule"/>
</dbReference>
<dbReference type="InterPro" id="IPR004550">
    <property type="entry name" value="AsnASE_II"/>
</dbReference>
<dbReference type="Gene3D" id="3.40.50.40">
    <property type="match status" value="1"/>
</dbReference>
<dbReference type="PIRSF" id="PIRSF001220">
    <property type="entry name" value="L-ASNase_gatD"/>
    <property type="match status" value="1"/>
</dbReference>
<dbReference type="InterPro" id="IPR006034">
    <property type="entry name" value="Asparaginase/glutaminase-like"/>
</dbReference>
<dbReference type="InterPro" id="IPR037152">
    <property type="entry name" value="L-asparaginase_N_sf"/>
</dbReference>
<evidence type="ECO:0000256" key="1">
    <source>
        <dbReference type="ARBA" id="ARBA00010518"/>
    </source>
</evidence>
<reference evidence="6 7" key="1">
    <citation type="submission" date="2018-09" db="EMBL/GenBank/DDBJ databases">
        <title>Marinorhizobium profundi gen. nov., sp. nov., isolated from a deep-sea sediment sample from the New Britain Trench and proposal of Marinorhizobiaceae fam. nov. in the order Rhizobiales of the class Alphaproteobacteria.</title>
        <authorList>
            <person name="Cao J."/>
        </authorList>
    </citation>
    <scope>NUCLEOTIDE SEQUENCE [LARGE SCALE GENOMIC DNA]</scope>
    <source>
        <strain evidence="6 7">WS11</strain>
    </source>
</reference>
<dbReference type="InterPro" id="IPR027474">
    <property type="entry name" value="L-asparaginase_N"/>
</dbReference>
<dbReference type="PROSITE" id="PS51732">
    <property type="entry name" value="ASN_GLN_ASE_3"/>
    <property type="match status" value="1"/>
</dbReference>
<evidence type="ECO:0000313" key="7">
    <source>
        <dbReference type="Proteomes" id="UP000268192"/>
    </source>
</evidence>
<dbReference type="RefSeq" id="WP_126008930.1">
    <property type="nucleotide sequence ID" value="NZ_CP032509.1"/>
</dbReference>
<feature type="active site" description="O-isoaspartyl threonine intermediate" evidence="3">
    <location>
        <position position="12"/>
    </location>
</feature>
<dbReference type="PANTHER" id="PTHR11707">
    <property type="entry name" value="L-ASPARAGINASE"/>
    <property type="match status" value="1"/>
</dbReference>
<dbReference type="Proteomes" id="UP000268192">
    <property type="component" value="Chromosome"/>
</dbReference>
<evidence type="ECO:0000259" key="5">
    <source>
        <dbReference type="Pfam" id="PF17763"/>
    </source>
</evidence>
<dbReference type="InterPro" id="IPR040919">
    <property type="entry name" value="Asparaginase_C"/>
</dbReference>
<dbReference type="SMART" id="SM00870">
    <property type="entry name" value="Asparaginase"/>
    <property type="match status" value="1"/>
</dbReference>
<keyword evidence="2" id="KW-0378">Hydrolase</keyword>
<dbReference type="PANTHER" id="PTHR11707:SF28">
    <property type="entry name" value="60 KDA LYSOPHOSPHOLIPASE"/>
    <property type="match status" value="1"/>
</dbReference>
<evidence type="ECO:0000313" key="6">
    <source>
        <dbReference type="EMBL" id="AZN71052.1"/>
    </source>
</evidence>
<dbReference type="Gene3D" id="3.40.50.1170">
    <property type="entry name" value="L-asparaginase, N-terminal domain"/>
    <property type="match status" value="1"/>
</dbReference>
<dbReference type="InterPro" id="IPR036152">
    <property type="entry name" value="Asp/glu_Ase-like_sf"/>
</dbReference>
<accession>A0A3Q8XMY8</accession>
<comment type="similarity">
    <text evidence="1">Belongs to the asparaginase 1 family.</text>
</comment>
<keyword evidence="7" id="KW-1185">Reference proteome</keyword>
<name>A0A3Q8XMY8_9HYPH</name>
<dbReference type="GO" id="GO:0006528">
    <property type="term" value="P:asparagine metabolic process"/>
    <property type="evidence" value="ECO:0007669"/>
    <property type="project" value="InterPro"/>
</dbReference>